<feature type="repeat" description="Solcar" evidence="10">
    <location>
        <begin position="39"/>
        <end position="124"/>
    </location>
</feature>
<comment type="caution">
    <text evidence="13">The sequence shown here is derived from an EMBL/GenBank/DDBJ whole genome shotgun (WGS) entry which is preliminary data.</text>
</comment>
<feature type="repeat" description="Solcar" evidence="10">
    <location>
        <begin position="236"/>
        <end position="343"/>
    </location>
</feature>
<evidence type="ECO:0000256" key="10">
    <source>
        <dbReference type="PROSITE-ProRule" id="PRU00282"/>
    </source>
</evidence>
<keyword evidence="4 10" id="KW-0812">Transmembrane</keyword>
<feature type="signal peptide" evidence="12">
    <location>
        <begin position="1"/>
        <end position="20"/>
    </location>
</feature>
<dbReference type="GO" id="GO:0005315">
    <property type="term" value="F:phosphate transmembrane transporter activity"/>
    <property type="evidence" value="ECO:0007669"/>
    <property type="project" value="InterPro"/>
</dbReference>
<keyword evidence="3 11" id="KW-0813">Transport</keyword>
<evidence type="ECO:0000256" key="3">
    <source>
        <dbReference type="ARBA" id="ARBA00022448"/>
    </source>
</evidence>
<dbReference type="PANTHER" id="PTHR45671">
    <property type="entry name" value="SOLUTE CARRIER FAMILY 25 (MITOCHONDRIAL CARRIER PHOSPHATE CARRIER), MEMBER 3, LIKE-RELATED-RELATED"/>
    <property type="match status" value="1"/>
</dbReference>
<accession>A0A8J5XS46</accession>
<gene>
    <name evidence="13" type="ORF">KFE25_005954</name>
</gene>
<evidence type="ECO:0000256" key="12">
    <source>
        <dbReference type="SAM" id="SignalP"/>
    </source>
</evidence>
<proteinExistence type="inferred from homology"/>
<keyword evidence="14" id="KW-1185">Reference proteome</keyword>
<dbReference type="Gene3D" id="1.50.40.10">
    <property type="entry name" value="Mitochondrial carrier domain"/>
    <property type="match status" value="1"/>
</dbReference>
<protein>
    <submittedName>
        <fullName evidence="13">Uncharacterized protein</fullName>
    </submittedName>
</protein>
<keyword evidence="7" id="KW-1133">Transmembrane helix</keyword>
<dbReference type="Proteomes" id="UP000751190">
    <property type="component" value="Unassembled WGS sequence"/>
</dbReference>
<dbReference type="PANTHER" id="PTHR45671:SF12">
    <property type="entry name" value="MITOCHONDRIAL PHOSPHATE CARRIER PROTEIN"/>
    <property type="match status" value="1"/>
</dbReference>
<dbReference type="InterPro" id="IPR018108">
    <property type="entry name" value="MCP_transmembrane"/>
</dbReference>
<evidence type="ECO:0000313" key="13">
    <source>
        <dbReference type="EMBL" id="KAG8469499.1"/>
    </source>
</evidence>
<feature type="chain" id="PRO_5035209335" evidence="12">
    <location>
        <begin position="21"/>
        <end position="352"/>
    </location>
</feature>
<comment type="similarity">
    <text evidence="2 11">Belongs to the mitochondrial carrier (TC 2.A.29) family.</text>
</comment>
<evidence type="ECO:0000256" key="4">
    <source>
        <dbReference type="ARBA" id="ARBA00022692"/>
    </source>
</evidence>
<dbReference type="EMBL" id="JAGTXO010000002">
    <property type="protein sequence ID" value="KAG8469499.1"/>
    <property type="molecule type" value="Genomic_DNA"/>
</dbReference>
<keyword evidence="5" id="KW-0677">Repeat</keyword>
<feature type="repeat" description="Solcar" evidence="10">
    <location>
        <begin position="131"/>
        <end position="215"/>
    </location>
</feature>
<dbReference type="OrthoDB" id="427452at2759"/>
<evidence type="ECO:0000256" key="1">
    <source>
        <dbReference type="ARBA" id="ARBA00004448"/>
    </source>
</evidence>
<organism evidence="13 14">
    <name type="scientific">Diacronema lutheri</name>
    <name type="common">Unicellular marine alga</name>
    <name type="synonym">Monochrysis lutheri</name>
    <dbReference type="NCBI Taxonomy" id="2081491"/>
    <lineage>
        <taxon>Eukaryota</taxon>
        <taxon>Haptista</taxon>
        <taxon>Haptophyta</taxon>
        <taxon>Pavlovophyceae</taxon>
        <taxon>Pavlovales</taxon>
        <taxon>Pavlovaceae</taxon>
        <taxon>Diacronema</taxon>
    </lineage>
</organism>
<evidence type="ECO:0000256" key="11">
    <source>
        <dbReference type="RuleBase" id="RU000488"/>
    </source>
</evidence>
<dbReference type="PROSITE" id="PS50920">
    <property type="entry name" value="SOLCAR"/>
    <property type="match status" value="3"/>
</dbReference>
<keyword evidence="6" id="KW-0999">Mitochondrion inner membrane</keyword>
<evidence type="ECO:0000256" key="8">
    <source>
        <dbReference type="ARBA" id="ARBA00023128"/>
    </source>
</evidence>
<evidence type="ECO:0000256" key="6">
    <source>
        <dbReference type="ARBA" id="ARBA00022792"/>
    </source>
</evidence>
<dbReference type="Pfam" id="PF00153">
    <property type="entry name" value="Mito_carr"/>
    <property type="match status" value="3"/>
</dbReference>
<dbReference type="GO" id="GO:0005743">
    <property type="term" value="C:mitochondrial inner membrane"/>
    <property type="evidence" value="ECO:0007669"/>
    <property type="project" value="UniProtKB-SubCell"/>
</dbReference>
<evidence type="ECO:0000256" key="9">
    <source>
        <dbReference type="ARBA" id="ARBA00023136"/>
    </source>
</evidence>
<evidence type="ECO:0000256" key="2">
    <source>
        <dbReference type="ARBA" id="ARBA00006375"/>
    </source>
</evidence>
<keyword evidence="9 10" id="KW-0472">Membrane</keyword>
<sequence length="352" mass="36496">MTTRVWCALLAASAAPSAAALYPPLAPLVAGVGAGSSGGTDWRYFAAGGVSAALSHGYTTPLDVIKTRMQTNPRDYNGSVPLAFRRIVKEEGPLFLLQGLAPTCVGYGVEGALKFGFYELCKPLFKGVTPSPVADFLLASVIAGAIASVVLCPAEELRIRQVADPAYAASTLGALARLLREGGPLASFGGLPAMLCKQVPYTMGKQVSFDVLCSFFYTTLALALAGGDADRLDPRARALVPFLGASCTSLVACLLSHPGDMVLTEYFKGSKRAAVVAPPKGRRRSSAIAALPPPPPSSTLGALRAIVARDGALGLFAGLQARFLHVAAIIIVQLVVYDALKQVLGLPSTGSH</sequence>
<evidence type="ECO:0000256" key="7">
    <source>
        <dbReference type="ARBA" id="ARBA00022989"/>
    </source>
</evidence>
<keyword evidence="8" id="KW-0496">Mitochondrion</keyword>
<dbReference type="SUPFAM" id="SSF103506">
    <property type="entry name" value="Mitochondrial carrier"/>
    <property type="match status" value="1"/>
</dbReference>
<dbReference type="AlphaFoldDB" id="A0A8J5XS46"/>
<comment type="subcellular location">
    <subcellularLocation>
        <location evidence="1">Mitochondrion inner membrane</location>
        <topology evidence="1">Multi-pass membrane protein</topology>
    </subcellularLocation>
</comment>
<evidence type="ECO:0000313" key="14">
    <source>
        <dbReference type="Proteomes" id="UP000751190"/>
    </source>
</evidence>
<evidence type="ECO:0000256" key="5">
    <source>
        <dbReference type="ARBA" id="ARBA00022737"/>
    </source>
</evidence>
<keyword evidence="12" id="KW-0732">Signal</keyword>
<dbReference type="GO" id="GO:1990547">
    <property type="term" value="P:mitochondrial phosphate ion transmembrane transport"/>
    <property type="evidence" value="ECO:0007669"/>
    <property type="project" value="InterPro"/>
</dbReference>
<dbReference type="OMA" id="FQYFVYC"/>
<name>A0A8J5XS46_DIALT</name>
<dbReference type="InterPro" id="IPR044677">
    <property type="entry name" value="SLC25A3/Pic2/Mir1-like"/>
</dbReference>
<reference evidence="13" key="1">
    <citation type="submission" date="2021-05" db="EMBL/GenBank/DDBJ databases">
        <title>The genome of the haptophyte Pavlova lutheri (Diacronema luteri, Pavlovales) - a model for lipid biosynthesis in eukaryotic algae.</title>
        <authorList>
            <person name="Hulatt C.J."/>
            <person name="Posewitz M.C."/>
        </authorList>
    </citation>
    <scope>NUCLEOTIDE SEQUENCE</scope>
    <source>
        <strain evidence="13">NIVA-4/92</strain>
    </source>
</reference>
<dbReference type="InterPro" id="IPR023395">
    <property type="entry name" value="MCP_dom_sf"/>
</dbReference>